<accession>A0A6J7WNL6</accession>
<evidence type="ECO:0000313" key="1">
    <source>
        <dbReference type="EMBL" id="CAB5218292.1"/>
    </source>
</evidence>
<gene>
    <name evidence="1" type="ORF">UFOVP204_174</name>
</gene>
<organism evidence="1">
    <name type="scientific">uncultured Caudovirales phage</name>
    <dbReference type="NCBI Taxonomy" id="2100421"/>
    <lineage>
        <taxon>Viruses</taxon>
        <taxon>Duplodnaviria</taxon>
        <taxon>Heunggongvirae</taxon>
        <taxon>Uroviricota</taxon>
        <taxon>Caudoviricetes</taxon>
        <taxon>Peduoviridae</taxon>
        <taxon>Maltschvirus</taxon>
        <taxon>Maltschvirus maltsch</taxon>
    </lineage>
</organism>
<proteinExistence type="predicted"/>
<dbReference type="EMBL" id="LR798257">
    <property type="protein sequence ID" value="CAB5218292.1"/>
    <property type="molecule type" value="Genomic_DNA"/>
</dbReference>
<sequence>MATVDKNFRIKNGLVVEGTTGTINGNNILTENAGDSYILNLVGGATLVKSVDSATFTVDGSGNLTVNSGVFDAYGAASSAQTAAQSYADGLASNYDAAGAASAAQTAAQSYADSLAGNYDAAGAAATAESNANIYTDGQITSALTTAQGYATTAQGNAESYADGVGTSAVSSANSYTDSSISTEVTNRNTAISDAVGSATTTIESYADTAASNALSSANTYTDGKVADLVGMAPSLLDTLEKIDAAIANDANFSTTLLNDIATAQSTAESYTDTAISTEVTNRNSAIATAKTEAITAAESYADGLAGNYDAAGSASTAYTNALNDANGYTDGYVGALKDGTEAFTDINLNNVTSQRAVQTTLSSVTSGSSVMSWAKADYGSAKLWVKFATATHSQISEVLITTDAANNVAITEFAIVGTNGNMGSVTATYLAGNLAVEVDTVYANTTVTVSATLIK</sequence>
<reference evidence="1" key="1">
    <citation type="submission" date="2020-05" db="EMBL/GenBank/DDBJ databases">
        <authorList>
            <person name="Chiriac C."/>
            <person name="Salcher M."/>
            <person name="Ghai R."/>
            <person name="Kavagutti S V."/>
        </authorList>
    </citation>
    <scope>NUCLEOTIDE SEQUENCE</scope>
</reference>
<protein>
    <submittedName>
        <fullName evidence="1">Uncharacterized protein</fullName>
    </submittedName>
</protein>
<name>A0A6J7WNL6_9CAUD</name>